<name>A0A504JFP9_9FLAO</name>
<evidence type="ECO:0000256" key="1">
    <source>
        <dbReference type="SAM" id="SignalP"/>
    </source>
</evidence>
<keyword evidence="3" id="KW-1185">Reference proteome</keyword>
<reference evidence="2 3" key="1">
    <citation type="submission" date="2019-06" db="EMBL/GenBank/DDBJ databases">
        <authorList>
            <person name="Meng X."/>
        </authorList>
    </citation>
    <scope>NUCLEOTIDE SEQUENCE [LARGE SCALE GENOMIC DNA]</scope>
    <source>
        <strain evidence="2 3">M625</strain>
    </source>
</reference>
<evidence type="ECO:0000313" key="3">
    <source>
        <dbReference type="Proteomes" id="UP000315540"/>
    </source>
</evidence>
<dbReference type="RefSeq" id="WP_140591835.1">
    <property type="nucleotide sequence ID" value="NZ_VFWZ01000002.1"/>
</dbReference>
<gene>
    <name evidence="2" type="ORF">FHK87_06675</name>
</gene>
<dbReference type="Proteomes" id="UP000315540">
    <property type="component" value="Unassembled WGS sequence"/>
</dbReference>
<feature type="chain" id="PRO_5021272399" description="TonB C-terminal domain-containing protein" evidence="1">
    <location>
        <begin position="21"/>
        <end position="115"/>
    </location>
</feature>
<organism evidence="2 3">
    <name type="scientific">Aquimarina algicola</name>
    <dbReference type="NCBI Taxonomy" id="2589995"/>
    <lineage>
        <taxon>Bacteria</taxon>
        <taxon>Pseudomonadati</taxon>
        <taxon>Bacteroidota</taxon>
        <taxon>Flavobacteriia</taxon>
        <taxon>Flavobacteriales</taxon>
        <taxon>Flavobacteriaceae</taxon>
        <taxon>Aquimarina</taxon>
    </lineage>
</organism>
<dbReference type="AlphaFoldDB" id="A0A504JFP9"/>
<feature type="signal peptide" evidence="1">
    <location>
        <begin position="1"/>
        <end position="20"/>
    </location>
</feature>
<sequence>MKKLFAILILLIMNSISVFATDNTPIVSQKQLRAQIEQLLKDPDIFVENEELNAKIEFTLNTKGQIVVLSVDAEESNVEEYIKSRLNYKKINPKISSLGSNIYKISLRILKPEEA</sequence>
<protein>
    <recommendedName>
        <fullName evidence="4">TonB C-terminal domain-containing protein</fullName>
    </recommendedName>
</protein>
<evidence type="ECO:0008006" key="4">
    <source>
        <dbReference type="Google" id="ProtNLM"/>
    </source>
</evidence>
<dbReference type="EMBL" id="VFWZ01000002">
    <property type="protein sequence ID" value="TPN87265.1"/>
    <property type="molecule type" value="Genomic_DNA"/>
</dbReference>
<evidence type="ECO:0000313" key="2">
    <source>
        <dbReference type="EMBL" id="TPN87265.1"/>
    </source>
</evidence>
<proteinExistence type="predicted"/>
<accession>A0A504JFP9</accession>
<keyword evidence="1" id="KW-0732">Signal</keyword>
<dbReference type="OrthoDB" id="1376285at2"/>
<comment type="caution">
    <text evidence="2">The sequence shown here is derived from an EMBL/GenBank/DDBJ whole genome shotgun (WGS) entry which is preliminary data.</text>
</comment>